<sequence>MNAELFLSHERKVRVKSAAVATECCGVCVIGKTRSQGKLKTATTTTAFRKCHLLISRLLNNHRQHKNNNYDSEAIEALLVGDRPFMETPILVVSVDVHFHLPLSPFSGSDSFVIQQQIVI</sequence>
<dbReference type="EnsemblMetazoa" id="MDOA016658-RA">
    <property type="protein sequence ID" value="MDOA016658-PA"/>
    <property type="gene ID" value="MDOA016658"/>
</dbReference>
<dbReference type="VEuPathDB" id="VectorBase:MDOA016658"/>
<evidence type="ECO:0000313" key="1">
    <source>
        <dbReference type="EnsemblMetazoa" id="MDOA016658-PA"/>
    </source>
</evidence>
<name>A0A1I8NIV4_MUSDO</name>
<dbReference type="EnsemblMetazoa" id="MDOA015874-RA">
    <property type="protein sequence ID" value="MDOA015874-PA"/>
    <property type="gene ID" value="MDOA015874"/>
</dbReference>
<organism evidence="1">
    <name type="scientific">Musca domestica</name>
    <name type="common">House fly</name>
    <dbReference type="NCBI Taxonomy" id="7370"/>
    <lineage>
        <taxon>Eukaryota</taxon>
        <taxon>Metazoa</taxon>
        <taxon>Ecdysozoa</taxon>
        <taxon>Arthropoda</taxon>
        <taxon>Hexapoda</taxon>
        <taxon>Insecta</taxon>
        <taxon>Pterygota</taxon>
        <taxon>Neoptera</taxon>
        <taxon>Endopterygota</taxon>
        <taxon>Diptera</taxon>
        <taxon>Brachycera</taxon>
        <taxon>Muscomorpha</taxon>
        <taxon>Muscoidea</taxon>
        <taxon>Muscidae</taxon>
        <taxon>Musca</taxon>
    </lineage>
</organism>
<dbReference type="AlphaFoldDB" id="A0A1I8NIV4"/>
<proteinExistence type="predicted"/>
<accession>A0A1I8NIV4</accession>
<reference evidence="1" key="1">
    <citation type="submission" date="2020-05" db="UniProtKB">
        <authorList>
            <consortium name="EnsemblMetazoa"/>
        </authorList>
    </citation>
    <scope>IDENTIFICATION</scope>
    <source>
        <strain evidence="1">Aabys</strain>
    </source>
</reference>
<protein>
    <submittedName>
        <fullName evidence="1">Uncharacterized protein</fullName>
    </submittedName>
</protein>
<dbReference type="VEuPathDB" id="VectorBase:MDOA015874"/>